<gene>
    <name evidence="1" type="ORF">GUJ93_ZPchr0003g18166</name>
</gene>
<dbReference type="EMBL" id="JAAALK010000286">
    <property type="protein sequence ID" value="KAG8061665.1"/>
    <property type="molecule type" value="Genomic_DNA"/>
</dbReference>
<dbReference type="Proteomes" id="UP000729402">
    <property type="component" value="Unassembled WGS sequence"/>
</dbReference>
<dbReference type="AlphaFoldDB" id="A0A8J5VD99"/>
<sequence>MTCGYIKSALRCLWCFGACASRRYARGPQVVVPASGSRRLAGAVVPGRRVEAIVAYGQERLGRCRGLSLRAPDRTERRPCLGPVGWQPGMHRASVVGSGAVASGVDFRTWP</sequence>
<keyword evidence="2" id="KW-1185">Reference proteome</keyword>
<proteinExistence type="predicted"/>
<reference evidence="1" key="1">
    <citation type="journal article" date="2021" name="bioRxiv">
        <title>Whole Genome Assembly and Annotation of Northern Wild Rice, Zizania palustris L., Supports a Whole Genome Duplication in the Zizania Genus.</title>
        <authorList>
            <person name="Haas M."/>
            <person name="Kono T."/>
            <person name="Macchietto M."/>
            <person name="Millas R."/>
            <person name="McGilp L."/>
            <person name="Shao M."/>
            <person name="Duquette J."/>
            <person name="Hirsch C.N."/>
            <person name="Kimball J."/>
        </authorList>
    </citation>
    <scope>NUCLEOTIDE SEQUENCE</scope>
    <source>
        <tissue evidence="1">Fresh leaf tissue</tissue>
    </source>
</reference>
<accession>A0A8J5VD99</accession>
<organism evidence="1 2">
    <name type="scientific">Zizania palustris</name>
    <name type="common">Northern wild rice</name>
    <dbReference type="NCBI Taxonomy" id="103762"/>
    <lineage>
        <taxon>Eukaryota</taxon>
        <taxon>Viridiplantae</taxon>
        <taxon>Streptophyta</taxon>
        <taxon>Embryophyta</taxon>
        <taxon>Tracheophyta</taxon>
        <taxon>Spermatophyta</taxon>
        <taxon>Magnoliopsida</taxon>
        <taxon>Liliopsida</taxon>
        <taxon>Poales</taxon>
        <taxon>Poaceae</taxon>
        <taxon>BOP clade</taxon>
        <taxon>Oryzoideae</taxon>
        <taxon>Oryzeae</taxon>
        <taxon>Zizaniinae</taxon>
        <taxon>Zizania</taxon>
    </lineage>
</organism>
<reference evidence="1" key="2">
    <citation type="submission" date="2021-02" db="EMBL/GenBank/DDBJ databases">
        <authorList>
            <person name="Kimball J.A."/>
            <person name="Haas M.W."/>
            <person name="Macchietto M."/>
            <person name="Kono T."/>
            <person name="Duquette J."/>
            <person name="Shao M."/>
        </authorList>
    </citation>
    <scope>NUCLEOTIDE SEQUENCE</scope>
    <source>
        <tissue evidence="1">Fresh leaf tissue</tissue>
    </source>
</reference>
<evidence type="ECO:0000313" key="2">
    <source>
        <dbReference type="Proteomes" id="UP000729402"/>
    </source>
</evidence>
<comment type="caution">
    <text evidence="1">The sequence shown here is derived from an EMBL/GenBank/DDBJ whole genome shotgun (WGS) entry which is preliminary data.</text>
</comment>
<name>A0A8J5VD99_ZIZPA</name>
<protein>
    <submittedName>
        <fullName evidence="1">Uncharacterized protein</fullName>
    </submittedName>
</protein>
<evidence type="ECO:0000313" key="1">
    <source>
        <dbReference type="EMBL" id="KAG8061665.1"/>
    </source>
</evidence>